<keyword evidence="3 14" id="KW-0716">Sensory transduction</keyword>
<feature type="domain" description="G-protein coupled receptors family 1 profile" evidence="15">
    <location>
        <begin position="45"/>
        <end position="294"/>
    </location>
</feature>
<comment type="subcellular location">
    <subcellularLocation>
        <location evidence="1 14">Cell membrane</location>
        <topology evidence="1 14">Multi-pass membrane protein</topology>
    </subcellularLocation>
</comment>
<dbReference type="CDD" id="cd15911">
    <property type="entry name" value="7tmA_OR11A-like"/>
    <property type="match status" value="1"/>
</dbReference>
<feature type="transmembrane region" description="Helical" evidence="14">
    <location>
        <begin position="277"/>
        <end position="296"/>
    </location>
</feature>
<evidence type="ECO:0000256" key="7">
    <source>
        <dbReference type="ARBA" id="ARBA00023040"/>
    </source>
</evidence>
<gene>
    <name evidence="16" type="primary">LOC123028424</name>
</gene>
<dbReference type="PROSITE" id="PS00237">
    <property type="entry name" value="G_PROTEIN_RECEP_F1_1"/>
    <property type="match status" value="1"/>
</dbReference>
<feature type="transmembrane region" description="Helical" evidence="14">
    <location>
        <begin position="209"/>
        <end position="230"/>
    </location>
</feature>
<evidence type="ECO:0000313" key="17">
    <source>
        <dbReference type="Proteomes" id="UP000694545"/>
    </source>
</evidence>
<feature type="transmembrane region" description="Helical" evidence="14">
    <location>
        <begin position="145"/>
        <end position="172"/>
    </location>
</feature>
<evidence type="ECO:0000256" key="13">
    <source>
        <dbReference type="RuleBase" id="RU000688"/>
    </source>
</evidence>
<sequence length="319" mass="35956">MTCILEEQNGTHITEFILLGFGNVENVNMSLFLLFLAIYIVTLSGNLLIVALVVAEQRLHTPMYFFLANFSFLEICYTSSILPRMLASFLTGNKAISLWGCILQMHFFSFLAATECYLLAVMSYDRYLAICRPLHYVTLMSDRTCTLLVSVSWITGFLLITILTCLSGQLIFCRQFTIDHFLCDFTPLVRLSCSDTSVIETAAFVTSSIGIVPTFIITVASYGFIISTILRIPSRTGRKKAFSTCSSHLTVVSFFYVSLMIVYILPTTGKFKDLNKILSLVYTVLTPMANPFIYSLRNKDVKDIVRKAFYQVLNFSGIH</sequence>
<evidence type="ECO:0000256" key="12">
    <source>
        <dbReference type="ARBA" id="ARBA00023224"/>
    </source>
</evidence>
<evidence type="ECO:0000256" key="2">
    <source>
        <dbReference type="ARBA" id="ARBA00022475"/>
    </source>
</evidence>
<comment type="similarity">
    <text evidence="13">Belongs to the G-protein coupled receptor 1 family.</text>
</comment>
<keyword evidence="8 14" id="KW-0472">Membrane</keyword>
<keyword evidence="10 13" id="KW-0675">Receptor</keyword>
<feature type="transmembrane region" description="Helical" evidence="14">
    <location>
        <begin position="102"/>
        <end position="124"/>
    </location>
</feature>
<dbReference type="PRINTS" id="PR00245">
    <property type="entry name" value="OLFACTORYR"/>
</dbReference>
<dbReference type="InterPro" id="IPR000725">
    <property type="entry name" value="Olfact_rcpt"/>
</dbReference>
<dbReference type="GO" id="GO:0005886">
    <property type="term" value="C:plasma membrane"/>
    <property type="evidence" value="ECO:0007669"/>
    <property type="project" value="UniProtKB-SubCell"/>
</dbReference>
<reference evidence="16" key="2">
    <citation type="submission" date="2025-09" db="UniProtKB">
        <authorList>
            <consortium name="Ensembl"/>
        </authorList>
    </citation>
    <scope>IDENTIFICATION</scope>
</reference>
<dbReference type="SUPFAM" id="SSF81321">
    <property type="entry name" value="Family A G protein-coupled receptor-like"/>
    <property type="match status" value="1"/>
</dbReference>
<keyword evidence="2 14" id="KW-1003">Cell membrane</keyword>
<dbReference type="PANTHER" id="PTHR24242:SF359">
    <property type="entry name" value="ODORANT RECEPTOR-RELATED"/>
    <property type="match status" value="1"/>
</dbReference>
<feature type="transmembrane region" description="Helical" evidence="14">
    <location>
        <begin position="62"/>
        <end position="82"/>
    </location>
</feature>
<feature type="transmembrane region" description="Helical" evidence="14">
    <location>
        <begin position="31"/>
        <end position="55"/>
    </location>
</feature>
<dbReference type="PROSITE" id="PS50262">
    <property type="entry name" value="G_PROTEIN_RECEP_F1_2"/>
    <property type="match status" value="1"/>
</dbReference>
<evidence type="ECO:0000256" key="9">
    <source>
        <dbReference type="ARBA" id="ARBA00023157"/>
    </source>
</evidence>
<evidence type="ECO:0000256" key="11">
    <source>
        <dbReference type="ARBA" id="ARBA00023180"/>
    </source>
</evidence>
<dbReference type="Pfam" id="PF13853">
    <property type="entry name" value="7tm_4"/>
    <property type="match status" value="1"/>
</dbReference>
<reference evidence="16" key="1">
    <citation type="submission" date="2025-08" db="UniProtKB">
        <authorList>
            <consortium name="Ensembl"/>
        </authorList>
    </citation>
    <scope>IDENTIFICATION</scope>
</reference>
<feature type="transmembrane region" description="Helical" evidence="14">
    <location>
        <begin position="242"/>
        <end position="265"/>
    </location>
</feature>
<evidence type="ECO:0000256" key="8">
    <source>
        <dbReference type="ARBA" id="ARBA00023136"/>
    </source>
</evidence>
<keyword evidence="5 14" id="KW-0552">Olfaction</keyword>
<dbReference type="Ensembl" id="ENSVKKT00000004807.1">
    <property type="protein sequence ID" value="ENSVKKP00000004678.1"/>
    <property type="gene ID" value="ENSVKKG00000003488.1"/>
</dbReference>
<evidence type="ECO:0000256" key="1">
    <source>
        <dbReference type="ARBA" id="ARBA00004651"/>
    </source>
</evidence>
<evidence type="ECO:0000259" key="15">
    <source>
        <dbReference type="PROSITE" id="PS50262"/>
    </source>
</evidence>
<evidence type="ECO:0000256" key="6">
    <source>
        <dbReference type="ARBA" id="ARBA00022989"/>
    </source>
</evidence>
<dbReference type="PANTHER" id="PTHR24242">
    <property type="entry name" value="G-PROTEIN COUPLED RECEPTOR"/>
    <property type="match status" value="1"/>
</dbReference>
<keyword evidence="17" id="KW-1185">Reference proteome</keyword>
<dbReference type="OMA" id="LMNDKTC"/>
<keyword evidence="11" id="KW-0325">Glycoprotein</keyword>
<dbReference type="InterPro" id="IPR000276">
    <property type="entry name" value="GPCR_Rhodpsn"/>
</dbReference>
<evidence type="ECO:0000256" key="4">
    <source>
        <dbReference type="ARBA" id="ARBA00022692"/>
    </source>
</evidence>
<keyword evidence="7 13" id="KW-0297">G-protein coupled receptor</keyword>
<dbReference type="AlphaFoldDB" id="A0A8D2IZR8"/>
<dbReference type="Gene3D" id="1.20.1070.10">
    <property type="entry name" value="Rhodopsin 7-helix transmembrane proteins"/>
    <property type="match status" value="1"/>
</dbReference>
<evidence type="ECO:0000313" key="16">
    <source>
        <dbReference type="Ensembl" id="ENSVKKP00000004678.1"/>
    </source>
</evidence>
<dbReference type="InterPro" id="IPR050939">
    <property type="entry name" value="Olfactory_GPCR1"/>
</dbReference>
<proteinExistence type="inferred from homology"/>
<dbReference type="Proteomes" id="UP000694545">
    <property type="component" value="Unplaced"/>
</dbReference>
<protein>
    <recommendedName>
        <fullName evidence="14">Olfactory receptor</fullName>
    </recommendedName>
</protein>
<evidence type="ECO:0000256" key="14">
    <source>
        <dbReference type="RuleBase" id="RU363047"/>
    </source>
</evidence>
<dbReference type="GO" id="GO:0004984">
    <property type="term" value="F:olfactory receptor activity"/>
    <property type="evidence" value="ECO:0007669"/>
    <property type="project" value="InterPro"/>
</dbReference>
<name>A0A8D2IZR8_VARKO</name>
<evidence type="ECO:0000256" key="5">
    <source>
        <dbReference type="ARBA" id="ARBA00022725"/>
    </source>
</evidence>
<dbReference type="GO" id="GO:0004930">
    <property type="term" value="F:G protein-coupled receptor activity"/>
    <property type="evidence" value="ECO:0007669"/>
    <property type="project" value="UniProtKB-KW"/>
</dbReference>
<dbReference type="PRINTS" id="PR00237">
    <property type="entry name" value="GPCRRHODOPSN"/>
</dbReference>
<keyword evidence="9" id="KW-1015">Disulfide bond</keyword>
<keyword evidence="4 13" id="KW-0812">Transmembrane</keyword>
<evidence type="ECO:0000256" key="3">
    <source>
        <dbReference type="ARBA" id="ARBA00022606"/>
    </source>
</evidence>
<evidence type="ECO:0000256" key="10">
    <source>
        <dbReference type="ARBA" id="ARBA00023170"/>
    </source>
</evidence>
<accession>A0A8D2IZR8</accession>
<keyword evidence="12 13" id="KW-0807">Transducer</keyword>
<keyword evidence="6 14" id="KW-1133">Transmembrane helix</keyword>
<dbReference type="FunFam" id="1.20.1070.10:FF:000010">
    <property type="entry name" value="Olfactory receptor"/>
    <property type="match status" value="1"/>
</dbReference>
<organism evidence="16 17">
    <name type="scientific">Varanus komodoensis</name>
    <name type="common">Komodo dragon</name>
    <dbReference type="NCBI Taxonomy" id="61221"/>
    <lineage>
        <taxon>Eukaryota</taxon>
        <taxon>Metazoa</taxon>
        <taxon>Chordata</taxon>
        <taxon>Craniata</taxon>
        <taxon>Vertebrata</taxon>
        <taxon>Euteleostomi</taxon>
        <taxon>Lepidosauria</taxon>
        <taxon>Squamata</taxon>
        <taxon>Bifurcata</taxon>
        <taxon>Unidentata</taxon>
        <taxon>Episquamata</taxon>
        <taxon>Toxicofera</taxon>
        <taxon>Anguimorpha</taxon>
        <taxon>Paleoanguimorpha</taxon>
        <taxon>Varanoidea</taxon>
        <taxon>Varanidae</taxon>
        <taxon>Varanus</taxon>
    </lineage>
</organism>
<dbReference type="InterPro" id="IPR017452">
    <property type="entry name" value="GPCR_Rhodpsn_7TM"/>
</dbReference>